<feature type="transmembrane region" description="Helical" evidence="1">
    <location>
        <begin position="39"/>
        <end position="62"/>
    </location>
</feature>
<gene>
    <name evidence="2" type="primary">ND6</name>
</gene>
<keyword evidence="1" id="KW-0812">Transmembrane</keyword>
<feature type="transmembrane region" description="Helical" evidence="1">
    <location>
        <begin position="126"/>
        <end position="146"/>
    </location>
</feature>
<geneLocation type="mitochondrion" evidence="2"/>
<keyword evidence="1" id="KW-0472">Membrane</keyword>
<name>A0A386B2F7_9NEOP</name>
<organism evidence="2">
    <name type="scientific">Bovicola ovis</name>
    <name type="common">sheep biting louse</name>
    <dbReference type="NCBI Taxonomy" id="186214"/>
    <lineage>
        <taxon>Eukaryota</taxon>
        <taxon>Metazoa</taxon>
        <taxon>Ecdysozoa</taxon>
        <taxon>Arthropoda</taxon>
        <taxon>Hexapoda</taxon>
        <taxon>Insecta</taxon>
        <taxon>Pterygota</taxon>
        <taxon>Neoptera</taxon>
        <taxon>Paraneoptera</taxon>
        <taxon>Psocodea</taxon>
        <taxon>Troctomorpha</taxon>
        <taxon>Phthiraptera</taxon>
        <taxon>Ischnocera</taxon>
        <taxon>Bovicoliidae</taxon>
        <taxon>Bovicola</taxon>
    </lineage>
</organism>
<dbReference type="EMBL" id="MH001210">
    <property type="protein sequence ID" value="AYC65853.1"/>
    <property type="molecule type" value="Genomic_DNA"/>
</dbReference>
<feature type="transmembrane region" description="Helical" evidence="1">
    <location>
        <begin position="83"/>
        <end position="106"/>
    </location>
</feature>
<accession>A0A386B2F7</accession>
<keyword evidence="1" id="KW-1133">Transmembrane helix</keyword>
<dbReference type="AlphaFoldDB" id="A0A386B2F7"/>
<proteinExistence type="predicted"/>
<evidence type="ECO:0000313" key="2">
    <source>
        <dbReference type="EMBL" id="AYC65853.1"/>
    </source>
</evidence>
<sequence>MWLSASPITMMMSMVIFSVILLAALILYSGVFIPWSVMFLSFIGGLVALLGFMVGTHIDWLSKSSSPESSSTSLMLPRWWRRSWLVVVVVVVLTGMLGSDLFPWFSSQESFLVSELEEMMSLLTNSPLVMMVEMLIFILFLGLYFAHEVSRVYLISDMSM</sequence>
<protein>
    <submittedName>
        <fullName evidence="2">NADH dehydrogenase subunit 6</fullName>
    </submittedName>
</protein>
<keyword evidence="2" id="KW-0496">Mitochondrion</keyword>
<reference evidence="2" key="1">
    <citation type="journal article" date="2018" name="Syst. Biol.">
        <title>Mitochondrial Genome Fragmentation Unites the Parasitic Lice of Eutherian Mammals.</title>
        <authorList>
            <person name="Song F."/>
            <person name="Li H."/>
            <person name="Liu G.-H."/>
            <person name="Wang W."/>
            <person name="James P."/>
            <person name="Colwell D.D."/>
            <person name="Tran A."/>
            <person name="Gong S."/>
            <person name="Cai W."/>
            <person name="Shao R."/>
        </authorList>
    </citation>
    <scope>NUCLEOTIDE SEQUENCE</scope>
    <source>
        <strain evidence="2">Minichromosome 10</strain>
    </source>
</reference>
<evidence type="ECO:0000256" key="1">
    <source>
        <dbReference type="SAM" id="Phobius"/>
    </source>
</evidence>